<evidence type="ECO:0000313" key="1">
    <source>
        <dbReference type="EMBL" id="KKL69775.1"/>
    </source>
</evidence>
<comment type="caution">
    <text evidence="1">The sequence shown here is derived from an EMBL/GenBank/DDBJ whole genome shotgun (WGS) entry which is preliminary data.</text>
</comment>
<gene>
    <name evidence="1" type="ORF">LCGC14_2111570</name>
</gene>
<dbReference type="EMBL" id="LAZR01026108">
    <property type="protein sequence ID" value="KKL69775.1"/>
    <property type="molecule type" value="Genomic_DNA"/>
</dbReference>
<reference evidence="1" key="1">
    <citation type="journal article" date="2015" name="Nature">
        <title>Complex archaea that bridge the gap between prokaryotes and eukaryotes.</title>
        <authorList>
            <person name="Spang A."/>
            <person name="Saw J.H."/>
            <person name="Jorgensen S.L."/>
            <person name="Zaremba-Niedzwiedzka K."/>
            <person name="Martijn J."/>
            <person name="Lind A.E."/>
            <person name="van Eijk R."/>
            <person name="Schleper C."/>
            <person name="Guy L."/>
            <person name="Ettema T.J."/>
        </authorList>
    </citation>
    <scope>NUCLEOTIDE SEQUENCE</scope>
</reference>
<name>A0A0F9GK56_9ZZZZ</name>
<sequence length="157" mass="17472">MARILYEKIADAKPPVPPTDGVHPLRIMKATHKKSKSSGKMMTEVMISVEDDEEALPIYQYLMDPISQAEFEATLAAKPDSGFENMSDGEKLIAYNKSENNKLLNAQRLLVAFDIEFDETGFDTDSFVSHTASLQLKSTTDDQNRVSTNIVFPQVAV</sequence>
<dbReference type="AlphaFoldDB" id="A0A0F9GK56"/>
<organism evidence="1">
    <name type="scientific">marine sediment metagenome</name>
    <dbReference type="NCBI Taxonomy" id="412755"/>
    <lineage>
        <taxon>unclassified sequences</taxon>
        <taxon>metagenomes</taxon>
        <taxon>ecological metagenomes</taxon>
    </lineage>
</organism>
<protein>
    <submittedName>
        <fullName evidence="1">Uncharacterized protein</fullName>
    </submittedName>
</protein>
<accession>A0A0F9GK56</accession>
<proteinExistence type="predicted"/>